<protein>
    <submittedName>
        <fullName evidence="2">Ester cyclase</fullName>
    </submittedName>
</protein>
<sequence>MHRFYLDAWNRWDDSVVEEILAPDFVFRGSLGDEVRGPDGWRSYRDKIRSAVPDLKSSTSLPTEIGRQPACSTPATTKARSSASSAPANPSATAGPRSSPPPPAD</sequence>
<feature type="compositionally biased region" description="Low complexity" evidence="1">
    <location>
        <begin position="72"/>
        <end position="96"/>
    </location>
</feature>
<proteinExistence type="predicted"/>
<evidence type="ECO:0000313" key="3">
    <source>
        <dbReference type="Proteomes" id="UP000805614"/>
    </source>
</evidence>
<dbReference type="InterPro" id="IPR032710">
    <property type="entry name" value="NTF2-like_dom_sf"/>
</dbReference>
<keyword evidence="3" id="KW-1185">Reference proteome</keyword>
<accession>A0ABR7LPH0</accession>
<dbReference type="Proteomes" id="UP000805614">
    <property type="component" value="Unassembled WGS sequence"/>
</dbReference>
<dbReference type="Gene3D" id="3.10.450.50">
    <property type="match status" value="1"/>
</dbReference>
<reference evidence="2 3" key="1">
    <citation type="submission" date="2020-06" db="EMBL/GenBank/DDBJ databases">
        <title>Actinomadura xiongansis sp. nov., isolated from soil of Baiyangdian.</title>
        <authorList>
            <person name="Zhang X."/>
        </authorList>
    </citation>
    <scope>NUCLEOTIDE SEQUENCE [LARGE SCALE GENOMIC DNA]</scope>
    <source>
        <strain evidence="2 3">HBUM206468</strain>
    </source>
</reference>
<organism evidence="2 3">
    <name type="scientific">Actinomadura alba</name>
    <dbReference type="NCBI Taxonomy" id="406431"/>
    <lineage>
        <taxon>Bacteria</taxon>
        <taxon>Bacillati</taxon>
        <taxon>Actinomycetota</taxon>
        <taxon>Actinomycetes</taxon>
        <taxon>Streptosporangiales</taxon>
        <taxon>Thermomonosporaceae</taxon>
        <taxon>Actinomadura</taxon>
    </lineage>
</organism>
<dbReference type="InterPro" id="IPR009959">
    <property type="entry name" value="Cyclase_SnoaL-like"/>
</dbReference>
<dbReference type="EMBL" id="JABVEC010000009">
    <property type="protein sequence ID" value="MBC6466716.1"/>
    <property type="molecule type" value="Genomic_DNA"/>
</dbReference>
<name>A0ABR7LPH0_9ACTN</name>
<feature type="region of interest" description="Disordered" evidence="1">
    <location>
        <begin position="52"/>
        <end position="105"/>
    </location>
</feature>
<dbReference type="SUPFAM" id="SSF54427">
    <property type="entry name" value="NTF2-like"/>
    <property type="match status" value="1"/>
</dbReference>
<evidence type="ECO:0000313" key="2">
    <source>
        <dbReference type="EMBL" id="MBC6466716.1"/>
    </source>
</evidence>
<dbReference type="Pfam" id="PF07366">
    <property type="entry name" value="SnoaL"/>
    <property type="match status" value="1"/>
</dbReference>
<comment type="caution">
    <text evidence="2">The sequence shown here is derived from an EMBL/GenBank/DDBJ whole genome shotgun (WGS) entry which is preliminary data.</text>
</comment>
<gene>
    <name evidence="2" type="ORF">HKK74_14560</name>
</gene>
<evidence type="ECO:0000256" key="1">
    <source>
        <dbReference type="SAM" id="MobiDB-lite"/>
    </source>
</evidence>